<evidence type="ECO:0000259" key="2">
    <source>
        <dbReference type="Pfam" id="PF03724"/>
    </source>
</evidence>
<sequence length="162" mass="18952">MKYLSACVCAIIIYVCLFWACSTNTKPKTLSDKEWKAYRLSIDTKVLFAPQDATMIFDTQQNRIYGNTGCNNYTANIQIEQNKLIITKRTFTRKLCESQEVMDYEFEFLRSLEGEYDIITLQEYKDRLSTYGQITNTDLYDSKASQNMLILANRFKAYFLIP</sequence>
<dbReference type="InterPro" id="IPR005184">
    <property type="entry name" value="DUF306_Meta_HslJ"/>
</dbReference>
<proteinExistence type="predicted"/>
<keyword evidence="1" id="KW-0732">Signal</keyword>
<feature type="signal peptide" evidence="1">
    <location>
        <begin position="1"/>
        <end position="20"/>
    </location>
</feature>
<dbReference type="Proteomes" id="UP000256514">
    <property type="component" value="Unassembled WGS sequence"/>
</dbReference>
<protein>
    <recommendedName>
        <fullName evidence="2">DUF306 domain-containing protein</fullName>
    </recommendedName>
</protein>
<evidence type="ECO:0000313" key="4">
    <source>
        <dbReference type="Proteomes" id="UP000256514"/>
    </source>
</evidence>
<dbReference type="PANTHER" id="PTHR35535:SF1">
    <property type="entry name" value="HEAT SHOCK PROTEIN HSLJ"/>
    <property type="match status" value="1"/>
</dbReference>
<keyword evidence="4" id="KW-1185">Reference proteome</keyword>
<organism evidence="3 4">
    <name type="scientific">Helicobacter equorum</name>
    <dbReference type="NCBI Taxonomy" id="361872"/>
    <lineage>
        <taxon>Bacteria</taxon>
        <taxon>Pseudomonadati</taxon>
        <taxon>Campylobacterota</taxon>
        <taxon>Epsilonproteobacteria</taxon>
        <taxon>Campylobacterales</taxon>
        <taxon>Helicobacteraceae</taxon>
        <taxon>Helicobacter</taxon>
    </lineage>
</organism>
<dbReference type="OrthoDB" id="5326815at2"/>
<dbReference type="EMBL" id="NXLT01000003">
    <property type="protein sequence ID" value="RDU67382.1"/>
    <property type="molecule type" value="Genomic_DNA"/>
</dbReference>
<dbReference type="InterPro" id="IPR053147">
    <property type="entry name" value="Hsp_HslJ-like"/>
</dbReference>
<feature type="domain" description="DUF306" evidence="2">
    <location>
        <begin position="28"/>
        <end position="116"/>
    </location>
</feature>
<gene>
    <name evidence="3" type="ORF">CQA54_05275</name>
</gene>
<feature type="chain" id="PRO_5017664665" description="DUF306 domain-containing protein" evidence="1">
    <location>
        <begin position="21"/>
        <end position="162"/>
    </location>
</feature>
<reference evidence="3 4" key="1">
    <citation type="submission" date="2018-04" db="EMBL/GenBank/DDBJ databases">
        <title>Novel Campyloabacter and Helicobacter Species and Strains.</title>
        <authorList>
            <person name="Mannion A.J."/>
            <person name="Shen Z."/>
            <person name="Fox J.G."/>
        </authorList>
    </citation>
    <scope>NUCLEOTIDE SEQUENCE [LARGE SCALE GENOMIC DNA]</scope>
    <source>
        <strain evidence="3 4">MIT 12-6600</strain>
    </source>
</reference>
<comment type="caution">
    <text evidence="3">The sequence shown here is derived from an EMBL/GenBank/DDBJ whole genome shotgun (WGS) entry which is preliminary data.</text>
</comment>
<evidence type="ECO:0000313" key="3">
    <source>
        <dbReference type="EMBL" id="RDU67382.1"/>
    </source>
</evidence>
<accession>A0A3D8IQB6</accession>
<dbReference type="PANTHER" id="PTHR35535">
    <property type="entry name" value="HEAT SHOCK PROTEIN HSLJ"/>
    <property type="match status" value="1"/>
</dbReference>
<dbReference type="InterPro" id="IPR038670">
    <property type="entry name" value="HslJ-like_sf"/>
</dbReference>
<dbReference type="Gene3D" id="2.40.128.270">
    <property type="match status" value="1"/>
</dbReference>
<name>A0A3D8IQB6_9HELI</name>
<dbReference type="AlphaFoldDB" id="A0A3D8IQB6"/>
<evidence type="ECO:0000256" key="1">
    <source>
        <dbReference type="SAM" id="SignalP"/>
    </source>
</evidence>
<dbReference type="RefSeq" id="WP_115571093.1">
    <property type="nucleotide sequence ID" value="NZ_NXLT01000003.1"/>
</dbReference>
<dbReference type="Pfam" id="PF03724">
    <property type="entry name" value="META"/>
    <property type="match status" value="1"/>
</dbReference>